<dbReference type="RefSeq" id="WP_007704272.1">
    <property type="nucleotide sequence ID" value="NZ_AOIQ01000021.1"/>
</dbReference>
<dbReference type="STRING" id="1227490.C479_14853"/>
<dbReference type="AlphaFoldDB" id="M0BEA7"/>
<dbReference type="EMBL" id="AOIQ01000021">
    <property type="protein sequence ID" value="ELZ08628.1"/>
    <property type="molecule type" value="Genomic_DNA"/>
</dbReference>
<accession>M0BEA7</accession>
<dbReference type="Pfam" id="PF23981">
    <property type="entry name" value="DUF7305"/>
    <property type="match status" value="1"/>
</dbReference>
<dbReference type="Pfam" id="PF23960">
    <property type="entry name" value="DUF7289"/>
    <property type="match status" value="1"/>
</dbReference>
<dbReference type="InterPro" id="IPR055713">
    <property type="entry name" value="DUF7289"/>
</dbReference>
<name>M0BEA7_9EURY</name>
<evidence type="ECO:0000313" key="4">
    <source>
        <dbReference type="Proteomes" id="UP000011560"/>
    </source>
</evidence>
<protein>
    <recommendedName>
        <fullName evidence="2">DUF7305 domain-containing protein</fullName>
    </recommendedName>
</protein>
<evidence type="ECO:0000313" key="3">
    <source>
        <dbReference type="EMBL" id="ELZ08628.1"/>
    </source>
</evidence>
<feature type="domain" description="DUF7305" evidence="2">
    <location>
        <begin position="266"/>
        <end position="470"/>
    </location>
</feature>
<keyword evidence="1" id="KW-0812">Transmembrane</keyword>
<keyword evidence="4" id="KW-1185">Reference proteome</keyword>
<keyword evidence="1" id="KW-1133">Transmembrane helix</keyword>
<dbReference type="OrthoDB" id="148042at2157"/>
<dbReference type="InterPro" id="IPR055729">
    <property type="entry name" value="DUF7305"/>
</dbReference>
<organism evidence="3 4">
    <name type="scientific">Halovivax asiaticus JCM 14624</name>
    <dbReference type="NCBI Taxonomy" id="1227490"/>
    <lineage>
        <taxon>Archaea</taxon>
        <taxon>Methanobacteriati</taxon>
        <taxon>Methanobacteriota</taxon>
        <taxon>Stenosarchaea group</taxon>
        <taxon>Halobacteria</taxon>
        <taxon>Halobacteriales</taxon>
        <taxon>Natrialbaceae</taxon>
        <taxon>Halovivax</taxon>
    </lineage>
</organism>
<comment type="caution">
    <text evidence="3">The sequence shown here is derived from an EMBL/GenBank/DDBJ whole genome shotgun (WGS) entry which is preliminary data.</text>
</comment>
<reference evidence="3 4" key="1">
    <citation type="journal article" date="2014" name="PLoS Genet.">
        <title>Phylogenetically driven sequencing of extremely halophilic archaea reveals strategies for static and dynamic osmo-response.</title>
        <authorList>
            <person name="Becker E.A."/>
            <person name="Seitzer P.M."/>
            <person name="Tritt A."/>
            <person name="Larsen D."/>
            <person name="Krusor M."/>
            <person name="Yao A.I."/>
            <person name="Wu D."/>
            <person name="Madern D."/>
            <person name="Eisen J.A."/>
            <person name="Darling A.E."/>
            <person name="Facciotti M.T."/>
        </authorList>
    </citation>
    <scope>NUCLEOTIDE SEQUENCE [LARGE SCALE GENOMIC DNA]</scope>
    <source>
        <strain evidence="3 4">JCM 14624</strain>
    </source>
</reference>
<feature type="transmembrane region" description="Helical" evidence="1">
    <location>
        <begin position="21"/>
        <end position="42"/>
    </location>
</feature>
<keyword evidence="1" id="KW-0472">Membrane</keyword>
<gene>
    <name evidence="3" type="ORF">C479_14853</name>
</gene>
<evidence type="ECO:0000256" key="1">
    <source>
        <dbReference type="SAM" id="Phobius"/>
    </source>
</evidence>
<proteinExistence type="predicted"/>
<sequence>MTGRVAVPAEESPPDRAQAEVLGVVLLLGLVAVGSLSLMVVATGAVSDTQSQAETERIEQSFVQLSQTMATATTAGDMPKAVSFDAGESGAITKTDAGTFTIQGGNVNVTRTVGAIEYRHDDGNIVAYQAGGVFAERGNQTRVISNPPISYDPVDETLTLPITDMSKSQDLSSGPVHVSTAATDPLREASLVENDTVTLTIQSPYYRGWEEYFRSKAGDGAIRNVDHTSQTVEVKFGPLSFEDALSRGATYVSEPGGNHPGDIIDDGEVGMLPPMDETISEMMADAKDGSYSVDATYGQITSDRSFDSGTYLINSIKGGSHEFDLTTGNITLLVDGDIASDGVSDFMTVTGYSGNNQLKIYTTGNLDIQNGGSICVDPCNQDTDASRIQVYGTSESSVSINQGSPRYEGVIYVASDEESWDYNDRRGKCDSEKYQVAFQANGDFTGSLIAGSICGHSSSYGFSYDSTLNNADIDPYPNQYTPPPRITYLNVAVYEMDVDNS</sequence>
<evidence type="ECO:0000259" key="2">
    <source>
        <dbReference type="Pfam" id="PF23981"/>
    </source>
</evidence>
<dbReference type="Proteomes" id="UP000011560">
    <property type="component" value="Unassembled WGS sequence"/>
</dbReference>